<dbReference type="AlphaFoldDB" id="A0A8J9W8T5"/>
<keyword evidence="3" id="KW-1185">Reference proteome</keyword>
<protein>
    <submittedName>
        <fullName evidence="2">Uncharacterized protein</fullName>
    </submittedName>
</protein>
<feature type="transmembrane region" description="Helical" evidence="1">
    <location>
        <begin position="194"/>
        <end position="215"/>
    </location>
</feature>
<dbReference type="Proteomes" id="UP000838878">
    <property type="component" value="Chromosome 8"/>
</dbReference>
<feature type="non-terminal residue" evidence="2">
    <location>
        <position position="337"/>
    </location>
</feature>
<reference evidence="2" key="1">
    <citation type="submission" date="2021-12" db="EMBL/GenBank/DDBJ databases">
        <authorList>
            <person name="Martin H S."/>
        </authorList>
    </citation>
    <scope>NUCLEOTIDE SEQUENCE</scope>
</reference>
<proteinExistence type="predicted"/>
<gene>
    <name evidence="2" type="ORF">BINO364_LOCUS14464</name>
</gene>
<keyword evidence="1" id="KW-0812">Transmembrane</keyword>
<evidence type="ECO:0000256" key="1">
    <source>
        <dbReference type="SAM" id="Phobius"/>
    </source>
</evidence>
<sequence length="337" mass="37659">MPAVNGSIDAALSTLDFHRKMMNEYHCRNYVAEQILEEMGKNVLQNRIGTPFESFDMGKSVFSRRSQDIRNNLLYDAGSTNYQEWLAKVMALNDVYRHYNVSANSVFNISQQPGSSLLRPEARDGYEAAEGTDTLGGNDGLVYDVSKHSGGYEYSIPPPPPQLYHHQVPQVHEVHEEYSVEHSHGLGLADLFEISLTGIAFLSFGMFVLQVLLCITMNHPQPQLMQVVDNGDTVNVDDVFRTKRETESSSRSISTLNNLARHALIAIKPQSTLCLYRTLCLGNKEARKIRDSNKYWLPLWHAGVAWIRGSSLGTLRAAALGLGGADCDTFYPKKQCV</sequence>
<dbReference type="EMBL" id="OV170228">
    <property type="protein sequence ID" value="CAH0729372.1"/>
    <property type="molecule type" value="Genomic_DNA"/>
</dbReference>
<dbReference type="OrthoDB" id="6597267at2759"/>
<evidence type="ECO:0000313" key="3">
    <source>
        <dbReference type="Proteomes" id="UP000838878"/>
    </source>
</evidence>
<evidence type="ECO:0000313" key="2">
    <source>
        <dbReference type="EMBL" id="CAH0729372.1"/>
    </source>
</evidence>
<name>A0A8J9W8T5_9NEOP</name>
<organism evidence="2 3">
    <name type="scientific">Brenthis ino</name>
    <name type="common">lesser marbled fritillary</name>
    <dbReference type="NCBI Taxonomy" id="405034"/>
    <lineage>
        <taxon>Eukaryota</taxon>
        <taxon>Metazoa</taxon>
        <taxon>Ecdysozoa</taxon>
        <taxon>Arthropoda</taxon>
        <taxon>Hexapoda</taxon>
        <taxon>Insecta</taxon>
        <taxon>Pterygota</taxon>
        <taxon>Neoptera</taxon>
        <taxon>Endopterygota</taxon>
        <taxon>Lepidoptera</taxon>
        <taxon>Glossata</taxon>
        <taxon>Ditrysia</taxon>
        <taxon>Papilionoidea</taxon>
        <taxon>Nymphalidae</taxon>
        <taxon>Heliconiinae</taxon>
        <taxon>Argynnini</taxon>
        <taxon>Brenthis</taxon>
    </lineage>
</organism>
<keyword evidence="1" id="KW-0472">Membrane</keyword>
<accession>A0A8J9W8T5</accession>
<keyword evidence="1" id="KW-1133">Transmembrane helix</keyword>